<dbReference type="GO" id="GO:0042953">
    <property type="term" value="P:lipoprotein transport"/>
    <property type="evidence" value="ECO:0007669"/>
    <property type="project" value="InterPro"/>
</dbReference>
<evidence type="ECO:0000256" key="1">
    <source>
        <dbReference type="ARBA" id="ARBA00004651"/>
    </source>
</evidence>
<evidence type="ECO:0000256" key="3">
    <source>
        <dbReference type="ARBA" id="ARBA00022448"/>
    </source>
</evidence>
<dbReference type="EMBL" id="QUQO01000002">
    <property type="protein sequence ID" value="RFB01663.1"/>
    <property type="molecule type" value="Genomic_DNA"/>
</dbReference>
<reference evidence="11 12" key="1">
    <citation type="submission" date="2018-08" db="EMBL/GenBank/DDBJ databases">
        <title>Parvularcula sp. SM1705, isolated from surface water of the South Sea China.</title>
        <authorList>
            <person name="Sun L."/>
        </authorList>
    </citation>
    <scope>NUCLEOTIDE SEQUENCE [LARGE SCALE GENOMIC DNA]</scope>
    <source>
        <strain evidence="11 12">SM1705</strain>
    </source>
</reference>
<evidence type="ECO:0000256" key="8">
    <source>
        <dbReference type="SAM" id="Phobius"/>
    </source>
</evidence>
<evidence type="ECO:0000313" key="11">
    <source>
        <dbReference type="EMBL" id="RFB01663.1"/>
    </source>
</evidence>
<dbReference type="InterPro" id="IPR051447">
    <property type="entry name" value="Lipoprotein-release_system"/>
</dbReference>
<dbReference type="InParanoid" id="A0A371R874"/>
<accession>A0A371R874</accession>
<feature type="transmembrane region" description="Helical" evidence="8">
    <location>
        <begin position="335"/>
        <end position="364"/>
    </location>
</feature>
<keyword evidence="4" id="KW-1003">Cell membrane</keyword>
<dbReference type="GO" id="GO:0044874">
    <property type="term" value="P:lipoprotein localization to outer membrane"/>
    <property type="evidence" value="ECO:0007669"/>
    <property type="project" value="TreeGrafter"/>
</dbReference>
<dbReference type="AlphaFoldDB" id="A0A371R874"/>
<protein>
    <submittedName>
        <fullName evidence="11">Lipoprotein-releasing ABC transporter permease subunit</fullName>
    </submittedName>
</protein>
<evidence type="ECO:0000259" key="9">
    <source>
        <dbReference type="Pfam" id="PF02687"/>
    </source>
</evidence>
<feature type="transmembrane region" description="Helical" evidence="8">
    <location>
        <begin position="293"/>
        <end position="314"/>
    </location>
</feature>
<dbReference type="OrthoDB" id="9808461at2"/>
<keyword evidence="5 8" id="KW-0812">Transmembrane</keyword>
<name>A0A371R874_9PROT</name>
<keyword evidence="7 8" id="KW-0472">Membrane</keyword>
<evidence type="ECO:0000256" key="5">
    <source>
        <dbReference type="ARBA" id="ARBA00022692"/>
    </source>
</evidence>
<gene>
    <name evidence="11" type="ORF">DX908_15425</name>
</gene>
<dbReference type="PANTHER" id="PTHR30489:SF0">
    <property type="entry name" value="LIPOPROTEIN-RELEASING SYSTEM TRANSMEMBRANE PROTEIN LOLE"/>
    <property type="match status" value="1"/>
</dbReference>
<dbReference type="PANTHER" id="PTHR30489">
    <property type="entry name" value="LIPOPROTEIN-RELEASING SYSTEM TRANSMEMBRANE PROTEIN LOLE"/>
    <property type="match status" value="1"/>
</dbReference>
<dbReference type="Pfam" id="PF02687">
    <property type="entry name" value="FtsX"/>
    <property type="match status" value="1"/>
</dbReference>
<dbReference type="Proteomes" id="UP000264589">
    <property type="component" value="Unassembled WGS sequence"/>
</dbReference>
<proteinExistence type="inferred from homology"/>
<dbReference type="NCBIfam" id="TIGR02212">
    <property type="entry name" value="lolCE"/>
    <property type="match status" value="1"/>
</dbReference>
<keyword evidence="11" id="KW-0449">Lipoprotein</keyword>
<dbReference type="FunCoup" id="A0A371R874">
    <property type="interactions" value="234"/>
</dbReference>
<keyword evidence="12" id="KW-1185">Reference proteome</keyword>
<feature type="transmembrane region" description="Helical" evidence="8">
    <location>
        <begin position="33"/>
        <end position="60"/>
    </location>
</feature>
<dbReference type="Pfam" id="PF12704">
    <property type="entry name" value="MacB_PCD"/>
    <property type="match status" value="1"/>
</dbReference>
<evidence type="ECO:0000256" key="2">
    <source>
        <dbReference type="ARBA" id="ARBA00005236"/>
    </source>
</evidence>
<feature type="domain" description="ABC3 transporter permease C-terminal" evidence="9">
    <location>
        <begin position="293"/>
        <end position="426"/>
    </location>
</feature>
<evidence type="ECO:0000259" key="10">
    <source>
        <dbReference type="Pfam" id="PF12704"/>
    </source>
</evidence>
<organism evidence="11 12">
    <name type="scientific">Parvularcula marina</name>
    <dbReference type="NCBI Taxonomy" id="2292771"/>
    <lineage>
        <taxon>Bacteria</taxon>
        <taxon>Pseudomonadati</taxon>
        <taxon>Pseudomonadota</taxon>
        <taxon>Alphaproteobacteria</taxon>
        <taxon>Parvularculales</taxon>
        <taxon>Parvularculaceae</taxon>
        <taxon>Parvularcula</taxon>
    </lineage>
</organism>
<evidence type="ECO:0000256" key="4">
    <source>
        <dbReference type="ARBA" id="ARBA00022475"/>
    </source>
</evidence>
<dbReference type="InterPro" id="IPR003838">
    <property type="entry name" value="ABC3_permease_C"/>
</dbReference>
<dbReference type="GO" id="GO:0098797">
    <property type="term" value="C:plasma membrane protein complex"/>
    <property type="evidence" value="ECO:0007669"/>
    <property type="project" value="TreeGrafter"/>
</dbReference>
<keyword evidence="3" id="KW-0813">Transport</keyword>
<evidence type="ECO:0000256" key="6">
    <source>
        <dbReference type="ARBA" id="ARBA00022989"/>
    </source>
</evidence>
<sequence>MSSTTSKIGSARPFGRFEWSVARRYLGATRKGAGVSLISIIAFAGIMLSVATLIVVMSVFQGFRVMLLSQLLSVSGHVYVTEDGLPMTEYEGRVEALSAEPYVERVTPILNVDSYFVTDWGQAPARIVGIERDDLFAIEEVSSPQSLLDGSLETFGQGRKGGDQIAMGYRIANQLGVRAGDPVTVITAGGQETAFGRPPTTQKNYQVAARFSVGNTYYDKLFVFMPLEQAQLFARKPGEITEIELRVTDPLEIDQYIERIRAAAGPGAIIDDWRQRNSDIFNAVQTERGIMRILMLMIVLVATMLIISGLVMLVKDKRSDIAVMRTMGASEGMVMRMFMLTGATIGVTGAAAGVGLGALIIANLEHIERVLSALFGFRLFNPNLYYLDSIPAVFEWREVGIVVVFTLAMSFIFSAYPAWRASRVDPVEALRYE</sequence>
<evidence type="ECO:0000256" key="7">
    <source>
        <dbReference type="ARBA" id="ARBA00023136"/>
    </source>
</evidence>
<keyword evidence="6 8" id="KW-1133">Transmembrane helix</keyword>
<feature type="domain" description="MacB-like periplasmic core" evidence="10">
    <location>
        <begin position="39"/>
        <end position="262"/>
    </location>
</feature>
<feature type="transmembrane region" description="Helical" evidence="8">
    <location>
        <begin position="399"/>
        <end position="419"/>
    </location>
</feature>
<comment type="similarity">
    <text evidence="2">Belongs to the ABC-4 integral membrane protein family. LolC/E subfamily.</text>
</comment>
<dbReference type="RefSeq" id="WP_116393379.1">
    <property type="nucleotide sequence ID" value="NZ_QUQO01000002.1"/>
</dbReference>
<dbReference type="InterPro" id="IPR011925">
    <property type="entry name" value="LolCE_TM"/>
</dbReference>
<evidence type="ECO:0000313" key="12">
    <source>
        <dbReference type="Proteomes" id="UP000264589"/>
    </source>
</evidence>
<comment type="caution">
    <text evidence="11">The sequence shown here is derived from an EMBL/GenBank/DDBJ whole genome shotgun (WGS) entry which is preliminary data.</text>
</comment>
<dbReference type="InterPro" id="IPR025857">
    <property type="entry name" value="MacB_PCD"/>
</dbReference>
<comment type="subcellular location">
    <subcellularLocation>
        <location evidence="1">Cell membrane</location>
        <topology evidence="1">Multi-pass membrane protein</topology>
    </subcellularLocation>
</comment>